<dbReference type="Gene3D" id="3.30.70.270">
    <property type="match status" value="1"/>
</dbReference>
<feature type="domain" description="GGDEF" evidence="4">
    <location>
        <begin position="253"/>
        <end position="396"/>
    </location>
</feature>
<evidence type="ECO:0000259" key="4">
    <source>
        <dbReference type="PROSITE" id="PS50887"/>
    </source>
</evidence>
<evidence type="ECO:0000313" key="5">
    <source>
        <dbReference type="EMBL" id="TKB48599.1"/>
    </source>
</evidence>
<dbReference type="SUPFAM" id="SSF55073">
    <property type="entry name" value="Nucleotide cyclase"/>
    <property type="match status" value="1"/>
</dbReference>
<dbReference type="InterPro" id="IPR050469">
    <property type="entry name" value="Diguanylate_Cyclase"/>
</dbReference>
<feature type="transmembrane region" description="Helical" evidence="3">
    <location>
        <begin position="89"/>
        <end position="108"/>
    </location>
</feature>
<proteinExistence type="predicted"/>
<comment type="catalytic activity">
    <reaction evidence="2">
        <text>2 GTP = 3',3'-c-di-GMP + 2 diphosphate</text>
        <dbReference type="Rhea" id="RHEA:24898"/>
        <dbReference type="ChEBI" id="CHEBI:33019"/>
        <dbReference type="ChEBI" id="CHEBI:37565"/>
        <dbReference type="ChEBI" id="CHEBI:58805"/>
        <dbReference type="EC" id="2.7.7.65"/>
    </reaction>
</comment>
<organism evidence="5 6">
    <name type="scientific">Ferrimonas sediminicola</name>
    <dbReference type="NCBI Taxonomy" id="2569538"/>
    <lineage>
        <taxon>Bacteria</taxon>
        <taxon>Pseudomonadati</taxon>
        <taxon>Pseudomonadota</taxon>
        <taxon>Gammaproteobacteria</taxon>
        <taxon>Alteromonadales</taxon>
        <taxon>Ferrimonadaceae</taxon>
        <taxon>Ferrimonas</taxon>
    </lineage>
</organism>
<dbReference type="PROSITE" id="PS50887">
    <property type="entry name" value="GGDEF"/>
    <property type="match status" value="1"/>
</dbReference>
<evidence type="ECO:0000256" key="1">
    <source>
        <dbReference type="ARBA" id="ARBA00012528"/>
    </source>
</evidence>
<dbReference type="InterPro" id="IPR043128">
    <property type="entry name" value="Rev_trsase/Diguanyl_cyclase"/>
</dbReference>
<feature type="transmembrane region" description="Helical" evidence="3">
    <location>
        <begin position="120"/>
        <end position="139"/>
    </location>
</feature>
<reference evidence="5 6" key="1">
    <citation type="submission" date="2019-04" db="EMBL/GenBank/DDBJ databases">
        <authorList>
            <person name="Hwang J.C."/>
        </authorList>
    </citation>
    <scope>NUCLEOTIDE SEQUENCE [LARGE SCALE GENOMIC DNA]</scope>
    <source>
        <strain evidence="5 6">IMCC35001</strain>
    </source>
</reference>
<dbReference type="PANTHER" id="PTHR45138">
    <property type="entry name" value="REGULATORY COMPONENTS OF SENSORY TRANSDUCTION SYSTEM"/>
    <property type="match status" value="1"/>
</dbReference>
<dbReference type="NCBIfam" id="TIGR00254">
    <property type="entry name" value="GGDEF"/>
    <property type="match status" value="1"/>
</dbReference>
<dbReference type="GO" id="GO:0052621">
    <property type="term" value="F:diguanylate cyclase activity"/>
    <property type="evidence" value="ECO:0007669"/>
    <property type="project" value="UniProtKB-EC"/>
</dbReference>
<dbReference type="PANTHER" id="PTHR45138:SF9">
    <property type="entry name" value="DIGUANYLATE CYCLASE DGCM-RELATED"/>
    <property type="match status" value="1"/>
</dbReference>
<dbReference type="Pfam" id="PF00990">
    <property type="entry name" value="GGDEF"/>
    <property type="match status" value="1"/>
</dbReference>
<keyword evidence="3" id="KW-0472">Membrane</keyword>
<evidence type="ECO:0000256" key="3">
    <source>
        <dbReference type="SAM" id="Phobius"/>
    </source>
</evidence>
<keyword evidence="6" id="KW-1185">Reference proteome</keyword>
<dbReference type="EMBL" id="SWCI01000006">
    <property type="protein sequence ID" value="TKB48599.1"/>
    <property type="molecule type" value="Genomic_DNA"/>
</dbReference>
<feature type="transmembrane region" description="Helical" evidence="3">
    <location>
        <begin position="31"/>
        <end position="50"/>
    </location>
</feature>
<keyword evidence="3" id="KW-0812">Transmembrane</keyword>
<dbReference type="GO" id="GO:1902201">
    <property type="term" value="P:negative regulation of bacterial-type flagellum-dependent cell motility"/>
    <property type="evidence" value="ECO:0007669"/>
    <property type="project" value="TreeGrafter"/>
</dbReference>
<dbReference type="GO" id="GO:0005886">
    <property type="term" value="C:plasma membrane"/>
    <property type="evidence" value="ECO:0007669"/>
    <property type="project" value="TreeGrafter"/>
</dbReference>
<dbReference type="AlphaFoldDB" id="A0A4U1BCY6"/>
<feature type="transmembrane region" description="Helical" evidence="3">
    <location>
        <begin position="59"/>
        <end position="77"/>
    </location>
</feature>
<dbReference type="SMART" id="SM00267">
    <property type="entry name" value="GGDEF"/>
    <property type="match status" value="1"/>
</dbReference>
<comment type="caution">
    <text evidence="5">The sequence shown here is derived from an EMBL/GenBank/DDBJ whole genome shotgun (WGS) entry which is preliminary data.</text>
</comment>
<feature type="transmembrane region" description="Helical" evidence="3">
    <location>
        <begin position="185"/>
        <end position="203"/>
    </location>
</feature>
<dbReference type="InterPro" id="IPR029787">
    <property type="entry name" value="Nucleotide_cyclase"/>
</dbReference>
<name>A0A4U1BCY6_9GAMM</name>
<dbReference type="InterPro" id="IPR000160">
    <property type="entry name" value="GGDEF_dom"/>
</dbReference>
<feature type="transmembrane region" description="Helical" evidence="3">
    <location>
        <begin position="209"/>
        <end position="232"/>
    </location>
</feature>
<dbReference type="CDD" id="cd01949">
    <property type="entry name" value="GGDEF"/>
    <property type="match status" value="1"/>
</dbReference>
<evidence type="ECO:0000313" key="6">
    <source>
        <dbReference type="Proteomes" id="UP000305674"/>
    </source>
</evidence>
<keyword evidence="3" id="KW-1133">Transmembrane helix</keyword>
<feature type="transmembrane region" description="Helical" evidence="3">
    <location>
        <begin position="159"/>
        <end position="178"/>
    </location>
</feature>
<feature type="transmembrane region" description="Helical" evidence="3">
    <location>
        <begin position="7"/>
        <end position="25"/>
    </location>
</feature>
<gene>
    <name evidence="5" type="ORF">FCL40_10570</name>
</gene>
<dbReference type="EC" id="2.7.7.65" evidence="1"/>
<dbReference type="RefSeq" id="WP_136853276.1">
    <property type="nucleotide sequence ID" value="NZ_SWCI01000006.1"/>
</dbReference>
<protein>
    <recommendedName>
        <fullName evidence="1">diguanylate cyclase</fullName>
        <ecNumber evidence="1">2.7.7.65</ecNumber>
    </recommendedName>
</protein>
<dbReference type="GO" id="GO:0043709">
    <property type="term" value="P:cell adhesion involved in single-species biofilm formation"/>
    <property type="evidence" value="ECO:0007669"/>
    <property type="project" value="TreeGrafter"/>
</dbReference>
<dbReference type="OrthoDB" id="9812260at2"/>
<accession>A0A4U1BCY6</accession>
<dbReference type="Proteomes" id="UP000305674">
    <property type="component" value="Unassembled WGS sequence"/>
</dbReference>
<sequence>MLIRTVQGAMPVAVCTLALLLPTWLQDSHPVVLQAVALLPWLLLCTAWGVSRLFGQPKVSFILLVSLLSYSVLQLYLNHLLTDANNELMIWLMCLMAPPLILTFQLIPDAMAGESSNWKCYLLVAMTLGLGAMMLVKVPEPSEVLLSSLPGMESGSPPLAGLILLATSMMVPLFMMVQRSESVDLVALMALLGLGFGVCGFRVPTMPEVAFSAVGLATIVLLLLHSYHLAFFDTLTGLRNRRSLESMLNDLPRGFHLAIADVDHFKQFNDTYGHEVGDEVLKLVAQLLAEVQCGGRVYRLGGEEFVILFGSSCRGLCANALDRLRRRVAEYPFYIRRPLNAPSGEEEDRPEQITISLGLVQQGIEDRHLKDVLRRADAALYRAKARGRNCLVVDDGRTPPWTVIGRGHTLP</sequence>
<evidence type="ECO:0000256" key="2">
    <source>
        <dbReference type="ARBA" id="ARBA00034247"/>
    </source>
</evidence>